<dbReference type="EMBL" id="JACRTC010000001">
    <property type="protein sequence ID" value="MBC8569881.1"/>
    <property type="molecule type" value="Genomic_DNA"/>
</dbReference>
<comment type="caution">
    <text evidence="6">The sequence shown here is derived from an EMBL/GenBank/DDBJ whole genome shotgun (WGS) entry which is preliminary data.</text>
</comment>
<accession>A0A926IA60</accession>
<feature type="modified residue" description="4-aspartylphosphate" evidence="3">
    <location>
        <position position="57"/>
    </location>
</feature>
<organism evidence="6 7">
    <name type="scientific">Zongyangia hominis</name>
    <dbReference type="NCBI Taxonomy" id="2763677"/>
    <lineage>
        <taxon>Bacteria</taxon>
        <taxon>Bacillati</taxon>
        <taxon>Bacillota</taxon>
        <taxon>Clostridia</taxon>
        <taxon>Eubacteriales</taxon>
        <taxon>Oscillospiraceae</taxon>
        <taxon>Zongyangia</taxon>
    </lineage>
</organism>
<dbReference type="AlphaFoldDB" id="A0A926IA60"/>
<proteinExistence type="predicted"/>
<reference evidence="6" key="1">
    <citation type="submission" date="2020-08" db="EMBL/GenBank/DDBJ databases">
        <title>Genome public.</title>
        <authorList>
            <person name="Liu C."/>
            <person name="Sun Q."/>
        </authorList>
    </citation>
    <scope>NUCLEOTIDE SEQUENCE</scope>
    <source>
        <strain evidence="6">NSJ-54</strain>
    </source>
</reference>
<dbReference type="InterPro" id="IPR011006">
    <property type="entry name" value="CheY-like_superfamily"/>
</dbReference>
<comment type="function">
    <text evidence="2">May play the central regulatory role in sporulation. It may be an element of the effector pathway responsible for the activation of sporulation genes in response to nutritional stress. Spo0A may act in concert with spo0H (a sigma factor) to control the expression of some genes that are critical to the sporulation process.</text>
</comment>
<dbReference type="GO" id="GO:0000156">
    <property type="term" value="F:phosphorelay response regulator activity"/>
    <property type="evidence" value="ECO:0007669"/>
    <property type="project" value="InterPro"/>
</dbReference>
<dbReference type="SMART" id="SM00448">
    <property type="entry name" value="REC"/>
    <property type="match status" value="1"/>
</dbReference>
<dbReference type="InterPro" id="IPR046947">
    <property type="entry name" value="LytR-like"/>
</dbReference>
<dbReference type="GO" id="GO:0003677">
    <property type="term" value="F:DNA binding"/>
    <property type="evidence" value="ECO:0007669"/>
    <property type="project" value="InterPro"/>
</dbReference>
<evidence type="ECO:0000313" key="6">
    <source>
        <dbReference type="EMBL" id="MBC8569881.1"/>
    </source>
</evidence>
<dbReference type="Gene3D" id="3.40.50.2300">
    <property type="match status" value="1"/>
</dbReference>
<evidence type="ECO:0000256" key="1">
    <source>
        <dbReference type="ARBA" id="ARBA00018672"/>
    </source>
</evidence>
<dbReference type="PROSITE" id="PS50930">
    <property type="entry name" value="HTH_LYTTR"/>
    <property type="match status" value="1"/>
</dbReference>
<dbReference type="PROSITE" id="PS50110">
    <property type="entry name" value="RESPONSE_REGULATORY"/>
    <property type="match status" value="1"/>
</dbReference>
<evidence type="ECO:0000259" key="5">
    <source>
        <dbReference type="PROSITE" id="PS50930"/>
    </source>
</evidence>
<sequence length="240" mass="28713">MQIAIVDDSQMDRRYLWEFLNRYCEEQCLQAQLREFESGDEFLKESECKDYAIVFLDIYMDKLNGIETAKKLRQMGSECLLIFCTTSEHFAVESYRVRAFDYLVKPYSFARLSETMKLCDQALCRRAHYIEVKEGRTFVKIPLHSIIYTDYYNHYIQIHTKERMVRCYQRFPDFAPKLLCYPQFLCCYRNCIVNMDEVEELGEQDFVMSSGDWVPIARKLRQEVRQKYADYAFDKLEGIG</sequence>
<dbReference type="RefSeq" id="WP_262396967.1">
    <property type="nucleotide sequence ID" value="NZ_JACRTC010000001.1"/>
</dbReference>
<dbReference type="InterPro" id="IPR001789">
    <property type="entry name" value="Sig_transdc_resp-reg_receiver"/>
</dbReference>
<dbReference type="InterPro" id="IPR007492">
    <property type="entry name" value="LytTR_DNA-bd_dom"/>
</dbReference>
<dbReference type="PANTHER" id="PTHR37299">
    <property type="entry name" value="TRANSCRIPTIONAL REGULATOR-RELATED"/>
    <property type="match status" value="1"/>
</dbReference>
<evidence type="ECO:0000313" key="7">
    <source>
        <dbReference type="Proteomes" id="UP000660861"/>
    </source>
</evidence>
<keyword evidence="7" id="KW-1185">Reference proteome</keyword>
<feature type="domain" description="Response regulatory" evidence="4">
    <location>
        <begin position="2"/>
        <end position="120"/>
    </location>
</feature>
<name>A0A926IA60_9FIRM</name>
<dbReference type="SMART" id="SM00850">
    <property type="entry name" value="LytTR"/>
    <property type="match status" value="1"/>
</dbReference>
<evidence type="ECO:0000256" key="2">
    <source>
        <dbReference type="ARBA" id="ARBA00024867"/>
    </source>
</evidence>
<gene>
    <name evidence="6" type="ORF">H8709_03455</name>
</gene>
<dbReference type="Pfam" id="PF04397">
    <property type="entry name" value="LytTR"/>
    <property type="match status" value="1"/>
</dbReference>
<protein>
    <recommendedName>
        <fullName evidence="1">Stage 0 sporulation protein A homolog</fullName>
    </recommendedName>
</protein>
<feature type="domain" description="HTH LytTR-type" evidence="5">
    <location>
        <begin position="130"/>
        <end position="230"/>
    </location>
</feature>
<dbReference type="SUPFAM" id="SSF52172">
    <property type="entry name" value="CheY-like"/>
    <property type="match status" value="1"/>
</dbReference>
<dbReference type="Proteomes" id="UP000660861">
    <property type="component" value="Unassembled WGS sequence"/>
</dbReference>
<dbReference type="Pfam" id="PF00072">
    <property type="entry name" value="Response_reg"/>
    <property type="match status" value="1"/>
</dbReference>
<evidence type="ECO:0000259" key="4">
    <source>
        <dbReference type="PROSITE" id="PS50110"/>
    </source>
</evidence>
<evidence type="ECO:0000256" key="3">
    <source>
        <dbReference type="PROSITE-ProRule" id="PRU00169"/>
    </source>
</evidence>
<dbReference type="Gene3D" id="2.40.50.1020">
    <property type="entry name" value="LytTr DNA-binding domain"/>
    <property type="match status" value="1"/>
</dbReference>
<dbReference type="PANTHER" id="PTHR37299:SF1">
    <property type="entry name" value="STAGE 0 SPORULATION PROTEIN A HOMOLOG"/>
    <property type="match status" value="1"/>
</dbReference>
<keyword evidence="3" id="KW-0597">Phosphoprotein</keyword>